<organism evidence="6 7">
    <name type="scientific">Cephus cinctus</name>
    <name type="common">Wheat stem sawfly</name>
    <dbReference type="NCBI Taxonomy" id="211228"/>
    <lineage>
        <taxon>Eukaryota</taxon>
        <taxon>Metazoa</taxon>
        <taxon>Ecdysozoa</taxon>
        <taxon>Arthropoda</taxon>
        <taxon>Hexapoda</taxon>
        <taxon>Insecta</taxon>
        <taxon>Pterygota</taxon>
        <taxon>Neoptera</taxon>
        <taxon>Endopterygota</taxon>
        <taxon>Hymenoptera</taxon>
        <taxon>Cephoidea</taxon>
        <taxon>Cephidae</taxon>
        <taxon>Cephus</taxon>
    </lineage>
</organism>
<keyword evidence="2 5" id="KW-0812">Transmembrane</keyword>
<feature type="transmembrane region" description="Helical" evidence="5">
    <location>
        <begin position="362"/>
        <end position="387"/>
    </location>
</feature>
<feature type="transmembrane region" description="Helical" evidence="5">
    <location>
        <begin position="311"/>
        <end position="332"/>
    </location>
</feature>
<comment type="subcellular location">
    <subcellularLocation>
        <location evidence="5">Endoplasmic reticulum membrane</location>
        <topology evidence="5">Multi-pass membrane protein</topology>
    </subcellularLocation>
    <subcellularLocation>
        <location evidence="1">Membrane</location>
        <topology evidence="1">Multi-pass membrane protein</topology>
    </subcellularLocation>
</comment>
<feature type="transmembrane region" description="Helical" evidence="5">
    <location>
        <begin position="399"/>
        <end position="420"/>
    </location>
</feature>
<keyword evidence="6" id="KW-1185">Reference proteome</keyword>
<feature type="transmembrane region" description="Helical" evidence="5">
    <location>
        <begin position="165"/>
        <end position="185"/>
    </location>
</feature>
<dbReference type="Pfam" id="PF06423">
    <property type="entry name" value="GWT1"/>
    <property type="match status" value="1"/>
</dbReference>
<gene>
    <name evidence="7" type="primary">LOC107272276</name>
</gene>
<keyword evidence="5" id="KW-0808">Transferase</keyword>
<reference evidence="7" key="1">
    <citation type="submission" date="2025-08" db="UniProtKB">
        <authorList>
            <consortium name="RefSeq"/>
        </authorList>
    </citation>
    <scope>IDENTIFICATION</scope>
</reference>
<comment type="function">
    <text evidence="5">A acetyltransferase, which acetylates the inositol ring of phosphatidylinositol during biosynthesis of GPI-anchor.</text>
</comment>
<dbReference type="PANTHER" id="PTHR20661">
    <property type="entry name" value="PHOSPHATIDYLINOSITOL-GLYCAN BIOSYNTHESIS CLASS W PROTEIN"/>
    <property type="match status" value="1"/>
</dbReference>
<feature type="transmembrane region" description="Helical" evidence="5">
    <location>
        <begin position="465"/>
        <end position="484"/>
    </location>
</feature>
<evidence type="ECO:0000256" key="2">
    <source>
        <dbReference type="ARBA" id="ARBA00022692"/>
    </source>
</evidence>
<dbReference type="KEGG" id="ccin:107272276"/>
<feature type="transmembrane region" description="Helical" evidence="5">
    <location>
        <begin position="496"/>
        <end position="516"/>
    </location>
</feature>
<comment type="pathway">
    <text evidence="5">Glycolipid biosynthesis; glycosylphosphatidylinositol-anchor biosynthesis.</text>
</comment>
<keyword evidence="5" id="KW-0256">Endoplasmic reticulum</keyword>
<proteinExistence type="inferred from homology"/>
<dbReference type="PIRSF" id="PIRSF017321">
    <property type="entry name" value="GWT1"/>
    <property type="match status" value="1"/>
</dbReference>
<feature type="transmembrane region" description="Helical" evidence="5">
    <location>
        <begin position="65"/>
        <end position="87"/>
    </location>
</feature>
<dbReference type="PANTHER" id="PTHR20661:SF0">
    <property type="entry name" value="PHOSPHATIDYLINOSITOL-GLYCAN BIOSYNTHESIS CLASS W PROTEIN"/>
    <property type="match status" value="1"/>
</dbReference>
<dbReference type="GO" id="GO:0006506">
    <property type="term" value="P:GPI anchor biosynthetic process"/>
    <property type="evidence" value="ECO:0007669"/>
    <property type="project" value="UniProtKB-KW"/>
</dbReference>
<dbReference type="GO" id="GO:0072659">
    <property type="term" value="P:protein localization to plasma membrane"/>
    <property type="evidence" value="ECO:0007669"/>
    <property type="project" value="TreeGrafter"/>
</dbReference>
<comment type="similarity">
    <text evidence="5">Belongs to the PIGW family.</text>
</comment>
<dbReference type="Proteomes" id="UP000694920">
    <property type="component" value="Unplaced"/>
</dbReference>
<dbReference type="GO" id="GO:0005789">
    <property type="term" value="C:endoplasmic reticulum membrane"/>
    <property type="evidence" value="ECO:0007669"/>
    <property type="project" value="UniProtKB-SubCell"/>
</dbReference>
<dbReference type="RefSeq" id="XP_024945372.1">
    <property type="nucleotide sequence ID" value="XM_025089604.1"/>
</dbReference>
<keyword evidence="3 5" id="KW-1133">Transmembrane helix</keyword>
<accession>A0AAJ7RQM9</accession>
<dbReference type="GO" id="GO:0032216">
    <property type="term" value="F:glucosaminyl-phosphatidylinositol O-acyltransferase activity"/>
    <property type="evidence" value="ECO:0007669"/>
    <property type="project" value="TreeGrafter"/>
</dbReference>
<feature type="transmembrane region" description="Helical" evidence="5">
    <location>
        <begin position="132"/>
        <end position="153"/>
    </location>
</feature>
<evidence type="ECO:0000313" key="6">
    <source>
        <dbReference type="Proteomes" id="UP000694920"/>
    </source>
</evidence>
<sequence length="522" mass="58759">MNSNYEDMEEQLKEQFFYRREQEEFVSNHVGSNPRDIVLVILPNICSIILVATSMGLIGKYLNQYLRILLELLLVIVPCVLCCTILSEHAISVSSAMILLSIGNVILMAMNFNTFGIFKGNLKPLNSRRHPFITNFRSVTNVISIACILAVDFKIFPRRFVKTEIYGYSLMDTGVGLFMLANALVDPEARNVQVYRASESVYKTLRRNLQQSVKGSAALLILAYGRYLAVELIGYQRHVSEYGIHWNFFGTLALVRILVSIISSIVSAQYSLLTGILVLTMHEYALSGKELKIWILSDGPRNNFFSANREGLLAIPGYVALYFFGIAVGRIIHSTYKRNSNDSVDLSVKVFGFNIEFAINNSMVLCIKLSVFTIQACTALLLCDSYFQVSRRLANSGYCVWILTLGVAMLSFLILVDVFIDILVGATVSAYRGQYKGSDVRSEIDSKMEVMPVRNVPEVFEAVNYNGLFFFILGNLMTGGVNLITKTLYVNDISAIQILILYMFINLLVVTVLYKYKIQIKF</sequence>
<name>A0AAJ7RQM9_CEPCN</name>
<evidence type="ECO:0000256" key="4">
    <source>
        <dbReference type="ARBA" id="ARBA00023136"/>
    </source>
</evidence>
<evidence type="ECO:0000256" key="5">
    <source>
        <dbReference type="RuleBase" id="RU280819"/>
    </source>
</evidence>
<dbReference type="AlphaFoldDB" id="A0AAJ7RQM9"/>
<evidence type="ECO:0000256" key="1">
    <source>
        <dbReference type="ARBA" id="ARBA00004141"/>
    </source>
</evidence>
<evidence type="ECO:0000313" key="7">
    <source>
        <dbReference type="RefSeq" id="XP_024945372.1"/>
    </source>
</evidence>
<feature type="transmembrane region" description="Helical" evidence="5">
    <location>
        <begin position="37"/>
        <end position="58"/>
    </location>
</feature>
<dbReference type="GeneID" id="107272276"/>
<feature type="transmembrane region" description="Helical" evidence="5">
    <location>
        <begin position="255"/>
        <end position="279"/>
    </location>
</feature>
<evidence type="ECO:0000256" key="3">
    <source>
        <dbReference type="ARBA" id="ARBA00022989"/>
    </source>
</evidence>
<dbReference type="EC" id="2.3.-.-" evidence="5"/>
<feature type="transmembrane region" description="Helical" evidence="5">
    <location>
        <begin position="93"/>
        <end position="112"/>
    </location>
</feature>
<keyword evidence="5" id="KW-0012">Acyltransferase</keyword>
<keyword evidence="4 5" id="KW-0472">Membrane</keyword>
<keyword evidence="5" id="KW-0337">GPI-anchor biosynthesis</keyword>
<dbReference type="InterPro" id="IPR009447">
    <property type="entry name" value="PIGW/GWT1"/>
</dbReference>
<protein>
    <recommendedName>
        <fullName evidence="5">Phosphatidylinositol-glycan biosynthesis class W protein</fullName>
        <ecNumber evidence="5">2.3.-.-</ecNumber>
    </recommendedName>
</protein>